<dbReference type="Proteomes" id="UP000095767">
    <property type="component" value="Unassembled WGS sequence"/>
</dbReference>
<dbReference type="Pfam" id="PF00249">
    <property type="entry name" value="Myb_DNA-binding"/>
    <property type="match status" value="1"/>
</dbReference>
<keyword evidence="6" id="KW-1185">Reference proteome</keyword>
<feature type="domain" description="Myb-like" evidence="4">
    <location>
        <begin position="45"/>
        <end position="86"/>
    </location>
</feature>
<feature type="region of interest" description="Disordered" evidence="3">
    <location>
        <begin position="446"/>
        <end position="520"/>
    </location>
</feature>
<evidence type="ECO:0000313" key="5">
    <source>
        <dbReference type="EMBL" id="OEL22729.1"/>
    </source>
</evidence>
<dbReference type="GO" id="GO:0006357">
    <property type="term" value="P:regulation of transcription by RNA polymerase II"/>
    <property type="evidence" value="ECO:0007669"/>
    <property type="project" value="TreeGrafter"/>
</dbReference>
<dbReference type="GO" id="GO:0003677">
    <property type="term" value="F:DNA binding"/>
    <property type="evidence" value="ECO:0007669"/>
    <property type="project" value="TreeGrafter"/>
</dbReference>
<feature type="compositionally biased region" description="Basic residues" evidence="3">
    <location>
        <begin position="130"/>
        <end position="140"/>
    </location>
</feature>
<feature type="region of interest" description="Disordered" evidence="3">
    <location>
        <begin position="116"/>
        <end position="220"/>
    </location>
</feature>
<protein>
    <submittedName>
        <fullName evidence="5">Protein ALWAYS EARLY 3</fullName>
    </submittedName>
</protein>
<dbReference type="AlphaFoldDB" id="A0A1E5VC56"/>
<feature type="region of interest" description="Disordered" evidence="3">
    <location>
        <begin position="314"/>
        <end position="383"/>
    </location>
</feature>
<dbReference type="InterPro" id="IPR010561">
    <property type="entry name" value="LIN-9/ALY1"/>
</dbReference>
<dbReference type="PANTHER" id="PTHR21689">
    <property type="entry name" value="LIN-9"/>
    <property type="match status" value="1"/>
</dbReference>
<dbReference type="EMBL" id="LWDX02044533">
    <property type="protein sequence ID" value="OEL22729.1"/>
    <property type="molecule type" value="Genomic_DNA"/>
</dbReference>
<dbReference type="PANTHER" id="PTHR21689:SF2">
    <property type="entry name" value="PROTEIN LIN-9 HOMOLOG"/>
    <property type="match status" value="1"/>
</dbReference>
<evidence type="ECO:0000313" key="6">
    <source>
        <dbReference type="Proteomes" id="UP000095767"/>
    </source>
</evidence>
<dbReference type="SMART" id="SM01135">
    <property type="entry name" value="DIRP"/>
    <property type="match status" value="1"/>
</dbReference>
<accession>A0A1E5VC56</accession>
<feature type="region of interest" description="Disordered" evidence="3">
    <location>
        <begin position="235"/>
        <end position="255"/>
    </location>
</feature>
<evidence type="ECO:0000256" key="3">
    <source>
        <dbReference type="SAM" id="MobiDB-lite"/>
    </source>
</evidence>
<feature type="compositionally biased region" description="Basic and acidic residues" evidence="3">
    <location>
        <begin position="454"/>
        <end position="465"/>
    </location>
</feature>
<proteinExistence type="predicted"/>
<dbReference type="STRING" id="888268.A0A1E5VC56"/>
<dbReference type="InterPro" id="IPR001005">
    <property type="entry name" value="SANT/Myb"/>
</dbReference>
<dbReference type="CDD" id="cd00167">
    <property type="entry name" value="SANT"/>
    <property type="match status" value="1"/>
</dbReference>
<feature type="compositionally biased region" description="Basic residues" evidence="3">
    <location>
        <begin position="172"/>
        <end position="190"/>
    </location>
</feature>
<dbReference type="PROSITE" id="PS50090">
    <property type="entry name" value="MYB_LIKE"/>
    <property type="match status" value="1"/>
</dbReference>
<dbReference type="FunFam" id="1.20.58.1880:FF:000006">
    <property type="entry name" value="Protein ALWAYS EARLY 3 isoform A"/>
    <property type="match status" value="1"/>
</dbReference>
<feature type="compositionally biased region" description="Polar residues" evidence="3">
    <location>
        <begin position="237"/>
        <end position="246"/>
    </location>
</feature>
<dbReference type="InterPro" id="IPR033471">
    <property type="entry name" value="DIRP"/>
</dbReference>
<evidence type="ECO:0000259" key="4">
    <source>
        <dbReference type="PROSITE" id="PS50090"/>
    </source>
</evidence>
<organism evidence="5 6">
    <name type="scientific">Dichanthelium oligosanthes</name>
    <dbReference type="NCBI Taxonomy" id="888268"/>
    <lineage>
        <taxon>Eukaryota</taxon>
        <taxon>Viridiplantae</taxon>
        <taxon>Streptophyta</taxon>
        <taxon>Embryophyta</taxon>
        <taxon>Tracheophyta</taxon>
        <taxon>Spermatophyta</taxon>
        <taxon>Magnoliopsida</taxon>
        <taxon>Liliopsida</taxon>
        <taxon>Poales</taxon>
        <taxon>Poaceae</taxon>
        <taxon>PACMAD clade</taxon>
        <taxon>Panicoideae</taxon>
        <taxon>Panicodae</taxon>
        <taxon>Paniceae</taxon>
        <taxon>Dichantheliinae</taxon>
        <taxon>Dichanthelium</taxon>
    </lineage>
</organism>
<sequence length="1186" mass="132049">MASARKVRNWNKRYAKINEDWQDKDTTSVPKSKVRKKKLSDMLGSQWSKEELERFYGAYRKYGKDWRKIAGAIRDRTSDMVEALYNMNKAYLSLPEGTATAAGLIAMMTDHYNILDGSNSDRESNDSPKTSRKPQKRGRAKFQSVSKTSDTRYPDQVQSQPASSSYGCLSLLKKKRSGGNRPRAVGKRTPRVPVASMYHRDERGAPNRQAKPDSNNGDDEGAHVAALALAEVYQRGGSPQVSQTPGRSGDRMFLSPIKSSDRKIPVWHFQNADSEMGSSKLHGFQLDADYPEASLGSGEAETGDYTKGASYLMTNKGSPFGKPQKKVKRTQKRRKKAARKTGDQFEDDREACSGTEEGHSTRKAKDEPELETLGRKTAWPSSTSNKRSRQLFFDVVRITCWVLSCIPSIQCKPSIHRSFADESSALDALHTLADLSVNILQPSSVVESESSAQIKDENKDNDSDGKPGMLASVSVYEQKNNSKSAAKKLKRQSEIASTDMVTRKKAKLAKDPHHDGSTTSEVKQQACTCGVKTEKKKRKPSTGKVLSKLLFVKHFCKQQFLLKKGRHLLIKVGIHISPISKQNKFKAQGCSLAPTDFGKVVMDIAETTTQGATTPQADLTSMVKSRRKLGIQKSLNQECKPTEGAGDSGSDKLSYSLSNIIDVKDKFSHCLSSRLLRRWSMFEWFYSAIDYPWFAKSEFVEYLNHVKLGHVPRLTRVEWGVIRSSLGKPRRLSKQFLREEREKLSQYRDSVRQHYAELRSGVREGLPTDLARPLAVGQRVIACHPRTRELHDGNVLTVDHNRCRVQFDRPELGVEFVMDIDCMPLHPPENFPESLRQQNIVNEYYSRLSEANEDQMKELGSGGAARFTSNLNGADATFHIPSGHPISTLMKQAQGDSIDSIAQAKATVNEEALLVELRHMNEEVSGKQKDGEIIRDLEHFRKQYAMVLVQLRDSNDQVAAALLSLRQRNTYHGNPVQSFPKSMENGIAFAGAPDAYNLFGYINPESGSQVIEVIETSKCRAKMMVNVAIQVCWRELFAMCKVSEGENAFAKIGEALDNLNSRGTGSGSSILGIRRIPPDSGQSNASYQDNGTPAPTTNNSSRLPNGCDSDGQFPTELISSCVAMMLMIKNCTEKQYHPAEVAHILDSALSRLQPCSSQNIPIFREIEMCMGIIKNQMLALIPTPSG</sequence>
<dbReference type="InterPro" id="IPR009057">
    <property type="entry name" value="Homeodomain-like_sf"/>
</dbReference>
<feature type="compositionally biased region" description="Basic residues" evidence="3">
    <location>
        <begin position="323"/>
        <end position="339"/>
    </location>
</feature>
<dbReference type="SMART" id="SM00717">
    <property type="entry name" value="SANT"/>
    <property type="match status" value="1"/>
</dbReference>
<feature type="region of interest" description="Disordered" evidence="3">
    <location>
        <begin position="1081"/>
        <end position="1107"/>
    </location>
</feature>
<dbReference type="GO" id="GO:0005654">
    <property type="term" value="C:nucleoplasm"/>
    <property type="evidence" value="ECO:0007669"/>
    <property type="project" value="TreeGrafter"/>
</dbReference>
<dbReference type="Gene3D" id="1.20.58.1880">
    <property type="match status" value="1"/>
</dbReference>
<feature type="compositionally biased region" description="Polar residues" evidence="3">
    <location>
        <begin position="1081"/>
        <end position="1103"/>
    </location>
</feature>
<evidence type="ECO:0000256" key="2">
    <source>
        <dbReference type="ARBA" id="ARBA00023242"/>
    </source>
</evidence>
<dbReference type="GO" id="GO:0017053">
    <property type="term" value="C:transcription repressor complex"/>
    <property type="evidence" value="ECO:0007669"/>
    <property type="project" value="InterPro"/>
</dbReference>
<keyword evidence="2" id="KW-0539">Nucleus</keyword>
<dbReference type="SUPFAM" id="SSF46689">
    <property type="entry name" value="Homeodomain-like"/>
    <property type="match status" value="1"/>
</dbReference>
<feature type="compositionally biased region" description="Basic and acidic residues" evidence="3">
    <location>
        <begin position="356"/>
        <end position="367"/>
    </location>
</feature>
<dbReference type="OrthoDB" id="2339771at2759"/>
<dbReference type="GO" id="GO:0006351">
    <property type="term" value="P:DNA-templated transcription"/>
    <property type="evidence" value="ECO:0007669"/>
    <property type="project" value="InterPro"/>
</dbReference>
<reference evidence="5 6" key="1">
    <citation type="submission" date="2016-09" db="EMBL/GenBank/DDBJ databases">
        <title>The draft genome of Dichanthelium oligosanthes: A C3 panicoid grass species.</title>
        <authorList>
            <person name="Studer A.J."/>
            <person name="Schnable J.C."/>
            <person name="Brutnell T.P."/>
        </authorList>
    </citation>
    <scope>NUCLEOTIDE SEQUENCE [LARGE SCALE GENOMIC DNA]</scope>
    <source>
        <strain evidence="6">cv. Kellogg 1175</strain>
        <tissue evidence="5">Leaf</tissue>
    </source>
</reference>
<dbReference type="GO" id="GO:0051726">
    <property type="term" value="P:regulation of cell cycle"/>
    <property type="evidence" value="ECO:0007669"/>
    <property type="project" value="TreeGrafter"/>
</dbReference>
<feature type="compositionally biased region" description="Polar residues" evidence="3">
    <location>
        <begin position="156"/>
        <end position="167"/>
    </location>
</feature>
<comment type="caution">
    <text evidence="5">The sequence shown here is derived from an EMBL/GenBank/DDBJ whole genome shotgun (WGS) entry which is preliminary data.</text>
</comment>
<name>A0A1E5VC56_9POAL</name>
<dbReference type="Pfam" id="PF06584">
    <property type="entry name" value="DIRP"/>
    <property type="match status" value="1"/>
</dbReference>
<comment type="subcellular location">
    <subcellularLocation>
        <location evidence="1">Nucleus</location>
    </subcellularLocation>
</comment>
<evidence type="ECO:0000256" key="1">
    <source>
        <dbReference type="ARBA" id="ARBA00004123"/>
    </source>
</evidence>
<gene>
    <name evidence="5" type="ORF">BAE44_0016254</name>
</gene>